<dbReference type="Proteomes" id="UP001286456">
    <property type="component" value="Unassembled WGS sequence"/>
</dbReference>
<dbReference type="SMART" id="SM00317">
    <property type="entry name" value="SET"/>
    <property type="match status" value="1"/>
</dbReference>
<dbReference type="InterPro" id="IPR053185">
    <property type="entry name" value="SET_domain_protein"/>
</dbReference>
<feature type="domain" description="SET" evidence="2">
    <location>
        <begin position="101"/>
        <end position="257"/>
    </location>
</feature>
<evidence type="ECO:0000259" key="2">
    <source>
        <dbReference type="PROSITE" id="PS50280"/>
    </source>
</evidence>
<name>A0AAE0IZV6_9PEZI</name>
<dbReference type="AlphaFoldDB" id="A0AAE0IZV6"/>
<dbReference type="CDD" id="cd20071">
    <property type="entry name" value="SET_SMYD"/>
    <property type="match status" value="1"/>
</dbReference>
<accession>A0AAE0IZV6</accession>
<feature type="region of interest" description="Disordered" evidence="1">
    <location>
        <begin position="399"/>
        <end position="421"/>
    </location>
</feature>
<keyword evidence="4" id="KW-1185">Reference proteome</keyword>
<dbReference type="InterPro" id="IPR001214">
    <property type="entry name" value="SET_dom"/>
</dbReference>
<proteinExistence type="predicted"/>
<reference evidence="3" key="2">
    <citation type="submission" date="2023-06" db="EMBL/GenBank/DDBJ databases">
        <authorList>
            <consortium name="Lawrence Berkeley National Laboratory"/>
            <person name="Haridas S."/>
            <person name="Hensen N."/>
            <person name="Bonometti L."/>
            <person name="Westerberg I."/>
            <person name="Brannstrom I.O."/>
            <person name="Guillou S."/>
            <person name="Cros-Aarteil S."/>
            <person name="Calhoun S."/>
            <person name="Kuo A."/>
            <person name="Mondo S."/>
            <person name="Pangilinan J."/>
            <person name="Riley R."/>
            <person name="Labutti K."/>
            <person name="Andreopoulos B."/>
            <person name="Lipzen A."/>
            <person name="Chen C."/>
            <person name="Yanf M."/>
            <person name="Daum C."/>
            <person name="Ng V."/>
            <person name="Clum A."/>
            <person name="Steindorff A."/>
            <person name="Ohm R."/>
            <person name="Martin F."/>
            <person name="Silar P."/>
            <person name="Natvig D."/>
            <person name="Lalanne C."/>
            <person name="Gautier V."/>
            <person name="Ament-Velasquez S.L."/>
            <person name="Kruys A."/>
            <person name="Hutchinson M.I."/>
            <person name="Powell A.J."/>
            <person name="Barry K."/>
            <person name="Miller A.N."/>
            <person name="Grigoriev I.V."/>
            <person name="Debuchy R."/>
            <person name="Gladieux P."/>
            <person name="Thoren M.H."/>
            <person name="Johannesson H."/>
        </authorList>
    </citation>
    <scope>NUCLEOTIDE SEQUENCE</scope>
    <source>
        <strain evidence="3">SMH4131-1</strain>
    </source>
</reference>
<protein>
    <recommendedName>
        <fullName evidence="2">SET domain-containing protein</fullName>
    </recommendedName>
</protein>
<dbReference type="PROSITE" id="PS50280">
    <property type="entry name" value="SET"/>
    <property type="match status" value="1"/>
</dbReference>
<dbReference type="PANTHER" id="PTHR47332">
    <property type="entry name" value="SET DOMAIN-CONTAINING PROTEIN 5"/>
    <property type="match status" value="1"/>
</dbReference>
<gene>
    <name evidence="3" type="ORF">B0T19DRAFT_449237</name>
</gene>
<dbReference type="EMBL" id="JAUEPO010000002">
    <property type="protein sequence ID" value="KAK3333942.1"/>
    <property type="molecule type" value="Genomic_DNA"/>
</dbReference>
<evidence type="ECO:0000313" key="3">
    <source>
        <dbReference type="EMBL" id="KAK3333942.1"/>
    </source>
</evidence>
<dbReference type="SUPFAM" id="SSF82199">
    <property type="entry name" value="SET domain"/>
    <property type="match status" value="1"/>
</dbReference>
<sequence length="421" mass="47922">MYTQAITITTEFADRAYLPPYCGLAVIPSASHAWTRSAPCFQSTTTDDRICVFLDAGFAGGRGTSFVMTAKRAAYLATHPAFTDPDSVKDTNQDLVRTIPAKYDIKEFPGKGMGLVANDHIRRGDLIMANTASLMIDYRAFNELPREQYMQLQAYAVDFLPAPHRAALLNLSIHDGTNLSHIAMIDKITTTNAFDIDPDEGDDDQDNRFFVVFPEIARMNHDCRPNADYYFDHATLTQYIHAIRPISPGEEITLSYIDPAMKRSVRQKRLRTWGFQCVCHHCTQERARVEASDARIKQINDIKPDFRNWEPDSRASPQMAELLISLSEQEQLWGMMYEAYALAALEYNGVGDPWTAIKYARLAVEWGIWSVGEKQDDVVEMARLAEDPLAHWSWMMRSKRSHGWEKKAEVRDDDDDDDDDE</sequence>
<organism evidence="3 4">
    <name type="scientific">Cercophora scortea</name>
    <dbReference type="NCBI Taxonomy" id="314031"/>
    <lineage>
        <taxon>Eukaryota</taxon>
        <taxon>Fungi</taxon>
        <taxon>Dikarya</taxon>
        <taxon>Ascomycota</taxon>
        <taxon>Pezizomycotina</taxon>
        <taxon>Sordariomycetes</taxon>
        <taxon>Sordariomycetidae</taxon>
        <taxon>Sordariales</taxon>
        <taxon>Lasiosphaeriaceae</taxon>
        <taxon>Cercophora</taxon>
    </lineage>
</organism>
<comment type="caution">
    <text evidence="3">The sequence shown here is derived from an EMBL/GenBank/DDBJ whole genome shotgun (WGS) entry which is preliminary data.</text>
</comment>
<evidence type="ECO:0000313" key="4">
    <source>
        <dbReference type="Proteomes" id="UP001286456"/>
    </source>
</evidence>
<dbReference type="Gene3D" id="2.170.270.10">
    <property type="entry name" value="SET domain"/>
    <property type="match status" value="1"/>
</dbReference>
<evidence type="ECO:0000256" key="1">
    <source>
        <dbReference type="SAM" id="MobiDB-lite"/>
    </source>
</evidence>
<feature type="compositionally biased region" description="Acidic residues" evidence="1">
    <location>
        <begin position="411"/>
        <end position="421"/>
    </location>
</feature>
<dbReference type="InterPro" id="IPR046341">
    <property type="entry name" value="SET_dom_sf"/>
</dbReference>
<dbReference type="Pfam" id="PF00856">
    <property type="entry name" value="SET"/>
    <property type="match status" value="1"/>
</dbReference>
<reference evidence="3" key="1">
    <citation type="journal article" date="2023" name="Mol. Phylogenet. Evol.">
        <title>Genome-scale phylogeny and comparative genomics of the fungal order Sordariales.</title>
        <authorList>
            <person name="Hensen N."/>
            <person name="Bonometti L."/>
            <person name="Westerberg I."/>
            <person name="Brannstrom I.O."/>
            <person name="Guillou S."/>
            <person name="Cros-Aarteil S."/>
            <person name="Calhoun S."/>
            <person name="Haridas S."/>
            <person name="Kuo A."/>
            <person name="Mondo S."/>
            <person name="Pangilinan J."/>
            <person name="Riley R."/>
            <person name="LaButti K."/>
            <person name="Andreopoulos B."/>
            <person name="Lipzen A."/>
            <person name="Chen C."/>
            <person name="Yan M."/>
            <person name="Daum C."/>
            <person name="Ng V."/>
            <person name="Clum A."/>
            <person name="Steindorff A."/>
            <person name="Ohm R.A."/>
            <person name="Martin F."/>
            <person name="Silar P."/>
            <person name="Natvig D.O."/>
            <person name="Lalanne C."/>
            <person name="Gautier V."/>
            <person name="Ament-Velasquez S.L."/>
            <person name="Kruys A."/>
            <person name="Hutchinson M.I."/>
            <person name="Powell A.J."/>
            <person name="Barry K."/>
            <person name="Miller A.N."/>
            <person name="Grigoriev I.V."/>
            <person name="Debuchy R."/>
            <person name="Gladieux P."/>
            <person name="Hiltunen Thoren M."/>
            <person name="Johannesson H."/>
        </authorList>
    </citation>
    <scope>NUCLEOTIDE SEQUENCE</scope>
    <source>
        <strain evidence="3">SMH4131-1</strain>
    </source>
</reference>
<dbReference type="PANTHER" id="PTHR47332:SF6">
    <property type="entry name" value="SET DOMAIN-CONTAINING PROTEIN"/>
    <property type="match status" value="1"/>
</dbReference>